<dbReference type="PANTHER" id="PTHR43464:SF19">
    <property type="entry name" value="UBIQUINONE BIOSYNTHESIS O-METHYLTRANSFERASE, MITOCHONDRIAL"/>
    <property type="match status" value="1"/>
</dbReference>
<keyword evidence="1 5" id="KW-0489">Methyltransferase</keyword>
<keyword evidence="5" id="KW-0830">Ubiquinone</keyword>
<keyword evidence="4" id="KW-0949">S-adenosyl-L-methionine</keyword>
<organism evidence="5">
    <name type="scientific">bioreactor metagenome</name>
    <dbReference type="NCBI Taxonomy" id="1076179"/>
    <lineage>
        <taxon>unclassified sequences</taxon>
        <taxon>metagenomes</taxon>
        <taxon>ecological metagenomes</taxon>
    </lineage>
</organism>
<dbReference type="Gene3D" id="3.40.50.150">
    <property type="entry name" value="Vaccinia Virus protein VP39"/>
    <property type="match status" value="1"/>
</dbReference>
<evidence type="ECO:0000313" key="5">
    <source>
        <dbReference type="EMBL" id="MPN42287.1"/>
    </source>
</evidence>
<dbReference type="PANTHER" id="PTHR43464">
    <property type="entry name" value="METHYLTRANSFERASE"/>
    <property type="match status" value="1"/>
</dbReference>
<dbReference type="AlphaFoldDB" id="A0A645HTJ6"/>
<dbReference type="GO" id="GO:0032259">
    <property type="term" value="P:methylation"/>
    <property type="evidence" value="ECO:0007669"/>
    <property type="project" value="UniProtKB-KW"/>
</dbReference>
<keyword evidence="2 5" id="KW-0808">Transferase</keyword>
<evidence type="ECO:0000256" key="3">
    <source>
        <dbReference type="ARBA" id="ARBA00022688"/>
    </source>
</evidence>
<proteinExistence type="predicted"/>
<dbReference type="GO" id="GO:0061542">
    <property type="term" value="F:3-demethylubiquinol 3-O-methyltransferase activity"/>
    <property type="evidence" value="ECO:0007669"/>
    <property type="project" value="InterPro"/>
</dbReference>
<dbReference type="GO" id="GO:0010420">
    <property type="term" value="F:polyprenyldihydroxybenzoate methyltransferase activity"/>
    <property type="evidence" value="ECO:0007669"/>
    <property type="project" value="InterPro"/>
</dbReference>
<evidence type="ECO:0000256" key="1">
    <source>
        <dbReference type="ARBA" id="ARBA00022603"/>
    </source>
</evidence>
<sequence length="136" mass="15059">MDYTLISAEACAAERPAQFDVVTCMEMLEHVPDPASTIAACARLVKPGGHVFFSTLNRNLKSYALAIIGAEYLLKLLPKGTHDYAKFIKPSELSRHCRNAGLNPTELIGMSYNPLTKVYSLGRDTDVNYLIHTTRN</sequence>
<gene>
    <name evidence="5" type="primary">ubiG_60</name>
    <name evidence="5" type="ORF">SDC9_189844</name>
</gene>
<dbReference type="Pfam" id="PF13489">
    <property type="entry name" value="Methyltransf_23"/>
    <property type="match status" value="1"/>
</dbReference>
<name>A0A645HTJ6_9ZZZZ</name>
<evidence type="ECO:0000256" key="4">
    <source>
        <dbReference type="ARBA" id="ARBA00022691"/>
    </source>
</evidence>
<dbReference type="GO" id="GO:0102208">
    <property type="term" value="F:2-polyprenyl-6-hydroxyphenol methylase activity"/>
    <property type="evidence" value="ECO:0007669"/>
    <property type="project" value="UniProtKB-EC"/>
</dbReference>
<dbReference type="InterPro" id="IPR010233">
    <property type="entry name" value="UbiG_MeTrfase"/>
</dbReference>
<reference evidence="5" key="1">
    <citation type="submission" date="2019-08" db="EMBL/GenBank/DDBJ databases">
        <authorList>
            <person name="Kucharzyk K."/>
            <person name="Murdoch R.W."/>
            <person name="Higgins S."/>
            <person name="Loffler F."/>
        </authorList>
    </citation>
    <scope>NUCLEOTIDE SEQUENCE</scope>
</reference>
<evidence type="ECO:0000256" key="2">
    <source>
        <dbReference type="ARBA" id="ARBA00022679"/>
    </source>
</evidence>
<keyword evidence="3" id="KW-0831">Ubiquinone biosynthesis</keyword>
<dbReference type="NCBIfam" id="TIGR01983">
    <property type="entry name" value="UbiG"/>
    <property type="match status" value="1"/>
</dbReference>
<dbReference type="SUPFAM" id="SSF53335">
    <property type="entry name" value="S-adenosyl-L-methionine-dependent methyltransferases"/>
    <property type="match status" value="1"/>
</dbReference>
<dbReference type="InterPro" id="IPR029063">
    <property type="entry name" value="SAM-dependent_MTases_sf"/>
</dbReference>
<protein>
    <submittedName>
        <fullName evidence="5">Ubiquinone biosynthesis O-methyltransferase</fullName>
        <ecNumber evidence="5">2.1.1.222</ecNumber>
    </submittedName>
</protein>
<accession>A0A645HTJ6</accession>
<comment type="caution">
    <text evidence="5">The sequence shown here is derived from an EMBL/GenBank/DDBJ whole genome shotgun (WGS) entry which is preliminary data.</text>
</comment>
<dbReference type="EC" id="2.1.1.222" evidence="5"/>
<dbReference type="EMBL" id="VSSQ01099922">
    <property type="protein sequence ID" value="MPN42287.1"/>
    <property type="molecule type" value="Genomic_DNA"/>
</dbReference>